<reference evidence="3 4" key="1">
    <citation type="submission" date="2015-09" db="EMBL/GenBank/DDBJ databases">
        <authorList>
            <consortium name="Pathogen Informatics"/>
        </authorList>
    </citation>
    <scope>NUCLEOTIDE SEQUENCE [LARGE SCALE GENOMIC DNA]</scope>
    <source>
        <strain evidence="3 4">2789STDY5608866</strain>
    </source>
</reference>
<dbReference type="GO" id="GO:0000270">
    <property type="term" value="P:peptidoglycan metabolic process"/>
    <property type="evidence" value="ECO:0007669"/>
    <property type="project" value="TreeGrafter"/>
</dbReference>
<gene>
    <name evidence="3" type="ORF">ERS852423_00339</name>
</gene>
<dbReference type="GO" id="GO:0005886">
    <property type="term" value="C:plasma membrane"/>
    <property type="evidence" value="ECO:0007669"/>
    <property type="project" value="TreeGrafter"/>
</dbReference>
<dbReference type="PANTHER" id="PTHR30336">
    <property type="entry name" value="INNER MEMBRANE PROTEIN, PROBABLE PERMEASE"/>
    <property type="match status" value="1"/>
</dbReference>
<dbReference type="RefSeq" id="WP_055180250.1">
    <property type="nucleotide sequence ID" value="NZ_CABIWY010000001.1"/>
</dbReference>
<dbReference type="InterPro" id="IPR014729">
    <property type="entry name" value="Rossmann-like_a/b/a_fold"/>
</dbReference>
<accession>A0A173WQC8</accession>
<dbReference type="Pfam" id="PF02698">
    <property type="entry name" value="DUF218"/>
    <property type="match status" value="1"/>
</dbReference>
<feature type="transmembrane region" description="Helical" evidence="1">
    <location>
        <begin position="32"/>
        <end position="52"/>
    </location>
</feature>
<dbReference type="GO" id="GO:0043164">
    <property type="term" value="P:Gram-negative-bacterium-type cell wall biogenesis"/>
    <property type="evidence" value="ECO:0007669"/>
    <property type="project" value="TreeGrafter"/>
</dbReference>
<dbReference type="InterPro" id="IPR003848">
    <property type="entry name" value="DUF218"/>
</dbReference>
<keyword evidence="1" id="KW-0472">Membrane</keyword>
<name>A0A173WQC8_9FIRM</name>
<dbReference type="EMBL" id="CYYY01000001">
    <property type="protein sequence ID" value="CUN40298.1"/>
    <property type="molecule type" value="Genomic_DNA"/>
</dbReference>
<dbReference type="CDD" id="cd06259">
    <property type="entry name" value="YdcF-like"/>
    <property type="match status" value="1"/>
</dbReference>
<keyword evidence="1" id="KW-0812">Transmembrane</keyword>
<evidence type="ECO:0000259" key="2">
    <source>
        <dbReference type="Pfam" id="PF02698"/>
    </source>
</evidence>
<evidence type="ECO:0000313" key="3">
    <source>
        <dbReference type="EMBL" id="CUN40298.1"/>
    </source>
</evidence>
<protein>
    <submittedName>
        <fullName evidence="3">DUF218 domain</fullName>
    </submittedName>
</protein>
<dbReference type="Proteomes" id="UP000095439">
    <property type="component" value="Unassembled WGS sequence"/>
</dbReference>
<dbReference type="InterPro" id="IPR051599">
    <property type="entry name" value="Cell_Envelope_Assoc"/>
</dbReference>
<proteinExistence type="predicted"/>
<organism evidence="3 4">
    <name type="scientific">Dorea longicatena</name>
    <dbReference type="NCBI Taxonomy" id="88431"/>
    <lineage>
        <taxon>Bacteria</taxon>
        <taxon>Bacillati</taxon>
        <taxon>Bacillota</taxon>
        <taxon>Clostridia</taxon>
        <taxon>Lachnospirales</taxon>
        <taxon>Lachnospiraceae</taxon>
        <taxon>Dorea</taxon>
    </lineage>
</organism>
<evidence type="ECO:0000256" key="1">
    <source>
        <dbReference type="SAM" id="Phobius"/>
    </source>
</evidence>
<dbReference type="Gene3D" id="3.40.50.620">
    <property type="entry name" value="HUPs"/>
    <property type="match status" value="1"/>
</dbReference>
<sequence length="256" mass="29189">MLWQIIFLVTGILSLIYYSAICIALKKWDSTFSRFWLATGIVGIAGSALIRLYGMPCIVEAMIGISVCFLLITEIKIIKGMHRKPLGKRKEHFEEDTKTGSATRWIIVLGAQVRGRKITDSLKRRLDCASEYLKEHPDVHVIVSGGQGKDEEVTEAYAMARYLECEGLDRRRIVQEDVSVNTLENLKFSRNLIADVDTPVGIVSNNFHVYRGCVYAKRAGFKEPFPIPASCHPLLFPNYFVRECFAVWKLWREVIR</sequence>
<dbReference type="PANTHER" id="PTHR30336:SF4">
    <property type="entry name" value="ENVELOPE BIOGENESIS FACTOR ELYC"/>
    <property type="match status" value="1"/>
</dbReference>
<evidence type="ECO:0000313" key="4">
    <source>
        <dbReference type="Proteomes" id="UP000095439"/>
    </source>
</evidence>
<dbReference type="AlphaFoldDB" id="A0A173WQC8"/>
<feature type="transmembrane region" description="Helical" evidence="1">
    <location>
        <begin position="6"/>
        <end position="25"/>
    </location>
</feature>
<feature type="domain" description="DUF218" evidence="2">
    <location>
        <begin position="105"/>
        <end position="255"/>
    </location>
</feature>
<keyword evidence="1" id="KW-1133">Transmembrane helix</keyword>
<feature type="transmembrane region" description="Helical" evidence="1">
    <location>
        <begin position="58"/>
        <end position="78"/>
    </location>
</feature>